<dbReference type="OrthoDB" id="9807064at2"/>
<keyword evidence="1 2" id="KW-0436">Ligase</keyword>
<dbReference type="SUPFAM" id="SSF50037">
    <property type="entry name" value="C-terminal domain of transcriptional repressors"/>
    <property type="match status" value="1"/>
</dbReference>
<evidence type="ECO:0000256" key="1">
    <source>
        <dbReference type="ARBA" id="ARBA00022598"/>
    </source>
</evidence>
<evidence type="ECO:0000256" key="2">
    <source>
        <dbReference type="HAMAP-Rule" id="MF_00978"/>
    </source>
</evidence>
<reference evidence="4 5" key="1">
    <citation type="submission" date="2016-09" db="EMBL/GenBank/DDBJ databases">
        <title>Draft genome sequence for the type strain of Vulcanibacillus modesticaldus BR, a strictly anaerobic, moderately thermophilic, and nitrate-reducing bacterium from deep sea-hydrothermal vents of the Mid-Atlantic Ridge.</title>
        <authorList>
            <person name="Abin C.A."/>
            <person name="Hollibaugh J.T."/>
        </authorList>
    </citation>
    <scope>NUCLEOTIDE SEQUENCE [LARGE SCALE GENOMIC DNA]</scope>
    <source>
        <strain evidence="4 5">BR</strain>
    </source>
</reference>
<feature type="binding site" evidence="2">
    <location>
        <position position="114"/>
    </location>
    <ligand>
        <name>biotin</name>
        <dbReference type="ChEBI" id="CHEBI:57586"/>
    </ligand>
</feature>
<dbReference type="GO" id="GO:0003677">
    <property type="term" value="F:DNA binding"/>
    <property type="evidence" value="ECO:0007669"/>
    <property type="project" value="UniProtKB-UniRule"/>
</dbReference>
<dbReference type="GO" id="GO:0016740">
    <property type="term" value="F:transferase activity"/>
    <property type="evidence" value="ECO:0007669"/>
    <property type="project" value="UniProtKB-ARBA"/>
</dbReference>
<dbReference type="EMBL" id="MIJF01000001">
    <property type="protein sequence ID" value="OEG00333.1"/>
    <property type="molecule type" value="Genomic_DNA"/>
</dbReference>
<proteinExistence type="inferred from homology"/>
<name>A0A1D2YXF2_9BACI</name>
<keyword evidence="2" id="KW-0804">Transcription</keyword>
<dbReference type="AlphaFoldDB" id="A0A1D2YXF2"/>
<organism evidence="4 5">
    <name type="scientific">Vulcanibacillus modesticaldus</name>
    <dbReference type="NCBI Taxonomy" id="337097"/>
    <lineage>
        <taxon>Bacteria</taxon>
        <taxon>Bacillati</taxon>
        <taxon>Bacillota</taxon>
        <taxon>Bacilli</taxon>
        <taxon>Bacillales</taxon>
        <taxon>Bacillaceae</taxon>
        <taxon>Vulcanibacillus</taxon>
    </lineage>
</organism>
<dbReference type="CDD" id="cd16442">
    <property type="entry name" value="BPL"/>
    <property type="match status" value="1"/>
</dbReference>
<evidence type="ECO:0000259" key="3">
    <source>
        <dbReference type="PROSITE" id="PS51733"/>
    </source>
</evidence>
<dbReference type="HAMAP" id="MF_00978">
    <property type="entry name" value="Bifunct_BirA"/>
    <property type="match status" value="1"/>
</dbReference>
<dbReference type="Gene3D" id="1.10.10.10">
    <property type="entry name" value="Winged helix-like DNA-binding domain superfamily/Winged helix DNA-binding domain"/>
    <property type="match status" value="1"/>
</dbReference>
<dbReference type="GO" id="GO:0006355">
    <property type="term" value="P:regulation of DNA-templated transcription"/>
    <property type="evidence" value="ECO:0007669"/>
    <property type="project" value="UniProtKB-UniRule"/>
</dbReference>
<keyword evidence="2" id="KW-0238">DNA-binding</keyword>
<keyword evidence="2" id="KW-0678">Repressor</keyword>
<dbReference type="GO" id="GO:0005524">
    <property type="term" value="F:ATP binding"/>
    <property type="evidence" value="ECO:0007669"/>
    <property type="project" value="UniProtKB-UniRule"/>
</dbReference>
<comment type="similarity">
    <text evidence="2">Belongs to the biotin--protein ligase family.</text>
</comment>
<dbReference type="SUPFAM" id="SSF55681">
    <property type="entry name" value="Class II aaRS and biotin synthetases"/>
    <property type="match status" value="1"/>
</dbReference>
<sequence>MKEKIKEIFLNSDHRFISGEELSKRLQISRTAIWKQIEGLRKEGYKFEAVRKKGYRLINNPDDIYPERIKQGLSTKWLGKDIVYRHVSESTQLEAHNLARQGVEHGTIIIANEQTNGRGRLGRKWYSEKGKGIFMSMILRPNFDYEQISLITLLTSIIIFDSLKNVYGITSKIKWPNDIYIDDRKCAGILSEIHGEQDQIHYLIIGIGINTHKTEYPVEIESKAISIEEKIDGSPNRVELITEILNNFELGYERFIELGFTAYFDQYNNLLYGKEKKVIVTNFNRKVIGLIEGVNQNGHLLIKKEDGSVKEVVSGVVEFI</sequence>
<dbReference type="InterPro" id="IPR008988">
    <property type="entry name" value="Transcriptional_repressor_C"/>
</dbReference>
<dbReference type="RefSeq" id="WP_069655646.1">
    <property type="nucleotide sequence ID" value="NZ_MIJF01000001.1"/>
</dbReference>
<keyword evidence="5" id="KW-1185">Reference proteome</keyword>
<keyword evidence="2" id="KW-0067">ATP-binding</keyword>
<feature type="binding site" evidence="2">
    <location>
        <position position="185"/>
    </location>
    <ligand>
        <name>biotin</name>
        <dbReference type="ChEBI" id="CHEBI:57586"/>
    </ligand>
</feature>
<comment type="function">
    <text evidence="2">Acts both as a biotin--[acetyl-CoA-carboxylase] ligase and a repressor.</text>
</comment>
<evidence type="ECO:0000313" key="5">
    <source>
        <dbReference type="Proteomes" id="UP000243739"/>
    </source>
</evidence>
<keyword evidence="2" id="KW-0547">Nucleotide-binding</keyword>
<dbReference type="Pfam" id="PF08279">
    <property type="entry name" value="HTH_11"/>
    <property type="match status" value="1"/>
</dbReference>
<dbReference type="Pfam" id="PF03099">
    <property type="entry name" value="BPL_LplA_LipB"/>
    <property type="match status" value="1"/>
</dbReference>
<gene>
    <name evidence="2" type="primary">birA</name>
    <name evidence="4" type="ORF">BHF71_00025</name>
</gene>
<dbReference type="PANTHER" id="PTHR12835">
    <property type="entry name" value="BIOTIN PROTEIN LIGASE"/>
    <property type="match status" value="1"/>
</dbReference>
<dbReference type="PANTHER" id="PTHR12835:SF5">
    <property type="entry name" value="BIOTIN--PROTEIN LIGASE"/>
    <property type="match status" value="1"/>
</dbReference>
<evidence type="ECO:0000313" key="4">
    <source>
        <dbReference type="EMBL" id="OEG00333.1"/>
    </source>
</evidence>
<feature type="domain" description="BPL/LPL catalytic" evidence="3">
    <location>
        <begin position="67"/>
        <end position="256"/>
    </location>
</feature>
<protein>
    <recommendedName>
        <fullName evidence="2">Bifunctional ligase/repressor BirA</fullName>
    </recommendedName>
    <alternativeName>
        <fullName evidence="2">Biotin--[acetyl-CoA-carboxylase] ligase</fullName>
        <ecNumber evidence="2">6.3.4.15</ecNumber>
    </alternativeName>
    <alternativeName>
        <fullName evidence="2">Biotin--protein ligase</fullName>
    </alternativeName>
    <alternativeName>
        <fullName evidence="2">Biotin-[acetyl-CoA carboxylase] synthetase</fullName>
    </alternativeName>
</protein>
<dbReference type="InterPro" id="IPR030855">
    <property type="entry name" value="Bifunct_BirA"/>
</dbReference>
<dbReference type="InterPro" id="IPR036388">
    <property type="entry name" value="WH-like_DNA-bd_sf"/>
</dbReference>
<dbReference type="SUPFAM" id="SSF46785">
    <property type="entry name" value="Winged helix' DNA-binding domain"/>
    <property type="match status" value="1"/>
</dbReference>
<dbReference type="Gene3D" id="3.30.930.10">
    <property type="entry name" value="Bira Bifunctional Protein, Domain 2"/>
    <property type="match status" value="1"/>
</dbReference>
<comment type="caution">
    <text evidence="2">Lacks conserved residue(s) required for the propagation of feature annotation.</text>
</comment>
<dbReference type="Gene3D" id="2.30.30.100">
    <property type="match status" value="1"/>
</dbReference>
<dbReference type="STRING" id="337097.BHF71_00025"/>
<dbReference type="InterPro" id="IPR004143">
    <property type="entry name" value="BPL_LPL_catalytic"/>
</dbReference>
<dbReference type="GO" id="GO:0004077">
    <property type="term" value="F:biotin--[biotin carboxyl-carrier protein] ligase activity"/>
    <property type="evidence" value="ECO:0007669"/>
    <property type="project" value="UniProtKB-UniRule"/>
</dbReference>
<dbReference type="NCBIfam" id="TIGR00121">
    <property type="entry name" value="birA_ligase"/>
    <property type="match status" value="1"/>
</dbReference>
<dbReference type="InterPro" id="IPR045864">
    <property type="entry name" value="aa-tRNA-synth_II/BPL/LPL"/>
</dbReference>
<dbReference type="PROSITE" id="PS51733">
    <property type="entry name" value="BPL_LPL_CATALYTIC"/>
    <property type="match status" value="1"/>
</dbReference>
<dbReference type="InterPro" id="IPR036390">
    <property type="entry name" value="WH_DNA-bd_sf"/>
</dbReference>
<feature type="DNA-binding region" description="H-T-H motif" evidence="2">
    <location>
        <begin position="19"/>
        <end position="38"/>
    </location>
</feature>
<dbReference type="GO" id="GO:0009249">
    <property type="term" value="P:protein lipoylation"/>
    <property type="evidence" value="ECO:0007669"/>
    <property type="project" value="UniProtKB-ARBA"/>
</dbReference>
<accession>A0A1D2YXF2</accession>
<comment type="caution">
    <text evidence="4">The sequence shown here is derived from an EMBL/GenBank/DDBJ whole genome shotgun (WGS) entry which is preliminary data.</text>
</comment>
<dbReference type="EC" id="6.3.4.15" evidence="2"/>
<dbReference type="GO" id="GO:0005737">
    <property type="term" value="C:cytoplasm"/>
    <property type="evidence" value="ECO:0007669"/>
    <property type="project" value="TreeGrafter"/>
</dbReference>
<comment type="catalytic activity">
    <reaction evidence="2">
        <text>biotin + L-lysyl-[protein] + ATP = N(6)-biotinyl-L-lysyl-[protein] + AMP + diphosphate + H(+)</text>
        <dbReference type="Rhea" id="RHEA:11756"/>
        <dbReference type="Rhea" id="RHEA-COMP:9752"/>
        <dbReference type="Rhea" id="RHEA-COMP:10505"/>
        <dbReference type="ChEBI" id="CHEBI:15378"/>
        <dbReference type="ChEBI" id="CHEBI:29969"/>
        <dbReference type="ChEBI" id="CHEBI:30616"/>
        <dbReference type="ChEBI" id="CHEBI:33019"/>
        <dbReference type="ChEBI" id="CHEBI:57586"/>
        <dbReference type="ChEBI" id="CHEBI:83144"/>
        <dbReference type="ChEBI" id="CHEBI:456215"/>
        <dbReference type="EC" id="6.3.4.15"/>
    </reaction>
</comment>
<dbReference type="InterPro" id="IPR004408">
    <property type="entry name" value="Biotin_CoA_COase_ligase"/>
</dbReference>
<dbReference type="InterPro" id="IPR013196">
    <property type="entry name" value="HTH_11"/>
</dbReference>
<feature type="binding site" evidence="2">
    <location>
        <begin position="118"/>
        <end position="120"/>
    </location>
    <ligand>
        <name>biotin</name>
        <dbReference type="ChEBI" id="CHEBI:57586"/>
    </ligand>
</feature>
<keyword evidence="2" id="KW-0805">Transcription regulation</keyword>
<dbReference type="Proteomes" id="UP000243739">
    <property type="component" value="Unassembled WGS sequence"/>
</dbReference>
<keyword evidence="2" id="KW-0092">Biotin</keyword>